<dbReference type="Gene3D" id="1.20.1050.10">
    <property type="match status" value="1"/>
</dbReference>
<dbReference type="SFLD" id="SFLDG00358">
    <property type="entry name" value="Main_(cytGST)"/>
    <property type="match status" value="1"/>
</dbReference>
<dbReference type="SUPFAM" id="SSF47616">
    <property type="entry name" value="GST C-terminal domain-like"/>
    <property type="match status" value="1"/>
</dbReference>
<dbReference type="AlphaFoldDB" id="A0A2K1PZH6"/>
<dbReference type="Proteomes" id="UP000236220">
    <property type="component" value="Unassembled WGS sequence"/>
</dbReference>
<dbReference type="EMBL" id="NPZB01000002">
    <property type="protein sequence ID" value="PNS08179.1"/>
    <property type="molecule type" value="Genomic_DNA"/>
</dbReference>
<dbReference type="CDD" id="cd03057">
    <property type="entry name" value="GST_N_Beta"/>
    <property type="match status" value="1"/>
</dbReference>
<protein>
    <submittedName>
        <fullName evidence="3">Glutathione S-transferase</fullName>
    </submittedName>
</protein>
<dbReference type="PANTHER" id="PTHR44051:SF8">
    <property type="entry name" value="GLUTATHIONE S-TRANSFERASE GSTA"/>
    <property type="match status" value="1"/>
</dbReference>
<reference evidence="3 4" key="1">
    <citation type="submission" date="2017-08" db="EMBL/GenBank/DDBJ databases">
        <title>Lysobacter sylvestris genome.</title>
        <authorList>
            <person name="Zhang D.-C."/>
            <person name="Albuquerque L."/>
            <person name="Franca L."/>
            <person name="Froufe H.J.C."/>
            <person name="Barroso C."/>
            <person name="Egas C."/>
            <person name="Da Costa M."/>
            <person name="Margesin R."/>
        </authorList>
    </citation>
    <scope>NUCLEOTIDE SEQUENCE [LARGE SCALE GENOMIC DNA]</scope>
    <source>
        <strain evidence="3 4">AM20-91</strain>
    </source>
</reference>
<dbReference type="PANTHER" id="PTHR44051">
    <property type="entry name" value="GLUTATHIONE S-TRANSFERASE-RELATED"/>
    <property type="match status" value="1"/>
</dbReference>
<dbReference type="InterPro" id="IPR036282">
    <property type="entry name" value="Glutathione-S-Trfase_C_sf"/>
</dbReference>
<evidence type="ECO:0000259" key="1">
    <source>
        <dbReference type="PROSITE" id="PS50404"/>
    </source>
</evidence>
<evidence type="ECO:0000259" key="2">
    <source>
        <dbReference type="PROSITE" id="PS50405"/>
    </source>
</evidence>
<dbReference type="PROSITE" id="PS50405">
    <property type="entry name" value="GST_CTER"/>
    <property type="match status" value="1"/>
</dbReference>
<organism evidence="3 4">
    <name type="scientific">Solilutibacter silvestris</name>
    <dbReference type="NCBI Taxonomy" id="1645665"/>
    <lineage>
        <taxon>Bacteria</taxon>
        <taxon>Pseudomonadati</taxon>
        <taxon>Pseudomonadota</taxon>
        <taxon>Gammaproteobacteria</taxon>
        <taxon>Lysobacterales</taxon>
        <taxon>Lysobacteraceae</taxon>
        <taxon>Solilutibacter</taxon>
    </lineage>
</organism>
<dbReference type="SUPFAM" id="SSF52833">
    <property type="entry name" value="Thioredoxin-like"/>
    <property type="match status" value="1"/>
</dbReference>
<dbReference type="InterPro" id="IPR004046">
    <property type="entry name" value="GST_C"/>
</dbReference>
<feature type="domain" description="GST C-terminal" evidence="2">
    <location>
        <begin position="87"/>
        <end position="208"/>
    </location>
</feature>
<dbReference type="SFLD" id="SFLDS00019">
    <property type="entry name" value="Glutathione_Transferase_(cytos"/>
    <property type="match status" value="1"/>
</dbReference>
<dbReference type="NCBIfam" id="NF007831">
    <property type="entry name" value="PRK10542.1"/>
    <property type="match status" value="1"/>
</dbReference>
<name>A0A2K1PZH6_9GAMM</name>
<dbReference type="InterPro" id="IPR010987">
    <property type="entry name" value="Glutathione-S-Trfase_C-like"/>
</dbReference>
<keyword evidence="4" id="KW-1185">Reference proteome</keyword>
<dbReference type="InterPro" id="IPR036249">
    <property type="entry name" value="Thioredoxin-like_sf"/>
</dbReference>
<dbReference type="Pfam" id="PF00043">
    <property type="entry name" value="GST_C"/>
    <property type="match status" value="1"/>
</dbReference>
<evidence type="ECO:0000313" key="3">
    <source>
        <dbReference type="EMBL" id="PNS08179.1"/>
    </source>
</evidence>
<accession>A0A2K1PZH6</accession>
<dbReference type="PROSITE" id="PS50404">
    <property type="entry name" value="GST_NTER"/>
    <property type="match status" value="1"/>
</dbReference>
<evidence type="ECO:0000313" key="4">
    <source>
        <dbReference type="Proteomes" id="UP000236220"/>
    </source>
</evidence>
<dbReference type="Pfam" id="PF13409">
    <property type="entry name" value="GST_N_2"/>
    <property type="match status" value="1"/>
</dbReference>
<dbReference type="InterPro" id="IPR004045">
    <property type="entry name" value="Glutathione_S-Trfase_N"/>
</dbReference>
<dbReference type="RefSeq" id="WP_103075795.1">
    <property type="nucleotide sequence ID" value="NZ_NPZB01000002.1"/>
</dbReference>
<gene>
    <name evidence="3" type="ORF">Lysil_2355</name>
</gene>
<dbReference type="SFLD" id="SFLDG01150">
    <property type="entry name" value="Main.1:_Beta-like"/>
    <property type="match status" value="1"/>
</dbReference>
<sequence length="208" mass="22745">MKLYYSPGACSLAPHIVASEAGIDLALEKVDLKEKKTADGRDYFAINPKGSVPAIELDSGDVLSEGPAIDQYLADLKPESGLAPANGTWARYQLQSMLNYISTELHKSYSPLFNPATPDATVVERKAYLQKRYALLEAILAKQPWLMGDHFTVADAYLFTVTRWAKAVHVDLSAFTALEAFQKRVAERPAVQKAMLAEGLITSGQVKA</sequence>
<dbReference type="GO" id="GO:0016740">
    <property type="term" value="F:transferase activity"/>
    <property type="evidence" value="ECO:0007669"/>
    <property type="project" value="UniProtKB-KW"/>
</dbReference>
<proteinExistence type="predicted"/>
<dbReference type="OrthoDB" id="8772754at2"/>
<dbReference type="InterPro" id="IPR040079">
    <property type="entry name" value="Glutathione_S-Trfase"/>
</dbReference>
<comment type="caution">
    <text evidence="3">The sequence shown here is derived from an EMBL/GenBank/DDBJ whole genome shotgun (WGS) entry which is preliminary data.</text>
</comment>
<dbReference type="CDD" id="cd03188">
    <property type="entry name" value="GST_C_Beta"/>
    <property type="match status" value="1"/>
</dbReference>
<dbReference type="Gene3D" id="3.40.30.10">
    <property type="entry name" value="Glutaredoxin"/>
    <property type="match status" value="1"/>
</dbReference>
<keyword evidence="3" id="KW-0808">Transferase</keyword>
<feature type="domain" description="GST N-terminal" evidence="1">
    <location>
        <begin position="1"/>
        <end position="81"/>
    </location>
</feature>